<dbReference type="GO" id="GO:0020037">
    <property type="term" value="F:heme binding"/>
    <property type="evidence" value="ECO:0007669"/>
    <property type="project" value="UniProtKB-UniRule"/>
</dbReference>
<dbReference type="OrthoDB" id="260519at2759"/>
<dbReference type="InterPro" id="IPR036400">
    <property type="entry name" value="Cyt_B5-like_heme/steroid_sf"/>
</dbReference>
<feature type="transmembrane region" description="Helical" evidence="5">
    <location>
        <begin position="196"/>
        <end position="220"/>
    </location>
</feature>
<dbReference type="GeneID" id="62165086"/>
<dbReference type="SMART" id="SM01117">
    <property type="entry name" value="Cyt-b5"/>
    <property type="match status" value="1"/>
</dbReference>
<dbReference type="InterPro" id="IPR001199">
    <property type="entry name" value="Cyt_B5-like_heme/steroid-bd"/>
</dbReference>
<dbReference type="GO" id="GO:0046872">
    <property type="term" value="F:metal ion binding"/>
    <property type="evidence" value="ECO:0007669"/>
    <property type="project" value="UniProtKB-UniRule"/>
</dbReference>
<dbReference type="InterPro" id="IPR050668">
    <property type="entry name" value="Cytochrome_b5"/>
</dbReference>
<dbReference type="EMBL" id="JAATWM020000033">
    <property type="protein sequence ID" value="KAF9873134.1"/>
    <property type="molecule type" value="Genomic_DNA"/>
</dbReference>
<keyword evidence="5" id="KW-0472">Membrane</keyword>
<keyword evidence="3 5" id="KW-0408">Iron</keyword>
<name>A0A9P6LEG3_9PEZI</name>
<keyword evidence="8" id="KW-1185">Reference proteome</keyword>
<dbReference type="InterPro" id="IPR018506">
    <property type="entry name" value="Cyt_B5_heme-BS"/>
</dbReference>
<evidence type="ECO:0000313" key="7">
    <source>
        <dbReference type="EMBL" id="KAF9873134.1"/>
    </source>
</evidence>
<evidence type="ECO:0000256" key="3">
    <source>
        <dbReference type="ARBA" id="ARBA00023004"/>
    </source>
</evidence>
<accession>A0A9P6LEG3</accession>
<evidence type="ECO:0000256" key="5">
    <source>
        <dbReference type="RuleBase" id="RU362121"/>
    </source>
</evidence>
<dbReference type="PRINTS" id="PR00363">
    <property type="entry name" value="CYTOCHROMEB5"/>
</dbReference>
<keyword evidence="1 5" id="KW-0349">Heme</keyword>
<dbReference type="RefSeq" id="XP_038742595.1">
    <property type="nucleotide sequence ID" value="XM_038892012.1"/>
</dbReference>
<dbReference type="Proteomes" id="UP000781932">
    <property type="component" value="Unassembled WGS sequence"/>
</dbReference>
<comment type="caution">
    <text evidence="7">The sequence shown here is derived from an EMBL/GenBank/DDBJ whole genome shotgun (WGS) entry which is preliminary data.</text>
</comment>
<sequence length="250" mass="28108">MEMPSDVARESAIPGKPIPILHSPMWRCQILPRDDAEVPNSTMTSSMMKVFTQAELSKHYEVHDLWVSIRGKVYDVSSYVDDHPGGVEVLKDVAGSDGTESFEYVGHSEDAQKTLAKYQIGVLEGELDENRVEGSAQAWDAYREQVKNKLPKPQQARWHVAVTLILTAGMVGRRALKKQDTSAENGFILVSPTPPWHVLSSFWAGAIVAMMMSMGGYLYLYTKFTKTLEYYGEVWEYPSYFSCKANRADI</sequence>
<evidence type="ECO:0000256" key="4">
    <source>
        <dbReference type="ARBA" id="ARBA00038168"/>
    </source>
</evidence>
<keyword evidence="5" id="KW-1133">Transmembrane helix</keyword>
<comment type="similarity">
    <text evidence="4 5">Belongs to the cytochrome b5 family.</text>
</comment>
<dbReference type="PROSITE" id="PS00191">
    <property type="entry name" value="CYTOCHROME_B5_1"/>
    <property type="match status" value="1"/>
</dbReference>
<dbReference type="Pfam" id="PF00173">
    <property type="entry name" value="Cyt-b5"/>
    <property type="match status" value="1"/>
</dbReference>
<reference evidence="7" key="1">
    <citation type="submission" date="2020-03" db="EMBL/GenBank/DDBJ databases">
        <authorList>
            <person name="He L."/>
        </authorList>
    </citation>
    <scope>NUCLEOTIDE SEQUENCE</scope>
    <source>
        <strain evidence="7">CkLH20</strain>
    </source>
</reference>
<reference evidence="7" key="2">
    <citation type="submission" date="2020-11" db="EMBL/GenBank/DDBJ databases">
        <title>Whole genome sequencing of Colletotrichum sp.</title>
        <authorList>
            <person name="Li H."/>
        </authorList>
    </citation>
    <scope>NUCLEOTIDE SEQUENCE</scope>
    <source>
        <strain evidence="7">CkLH20</strain>
    </source>
</reference>
<dbReference type="AlphaFoldDB" id="A0A9P6LEG3"/>
<organism evidence="7 8">
    <name type="scientific">Colletotrichum karsti</name>
    <dbReference type="NCBI Taxonomy" id="1095194"/>
    <lineage>
        <taxon>Eukaryota</taxon>
        <taxon>Fungi</taxon>
        <taxon>Dikarya</taxon>
        <taxon>Ascomycota</taxon>
        <taxon>Pezizomycotina</taxon>
        <taxon>Sordariomycetes</taxon>
        <taxon>Hypocreomycetidae</taxon>
        <taxon>Glomerellales</taxon>
        <taxon>Glomerellaceae</taxon>
        <taxon>Colletotrichum</taxon>
        <taxon>Colletotrichum boninense species complex</taxon>
    </lineage>
</organism>
<keyword evidence="2 5" id="KW-0479">Metal-binding</keyword>
<dbReference type="GO" id="GO:0016020">
    <property type="term" value="C:membrane"/>
    <property type="evidence" value="ECO:0007669"/>
    <property type="project" value="TreeGrafter"/>
</dbReference>
<keyword evidence="5" id="KW-0812">Transmembrane</keyword>
<dbReference type="PANTHER" id="PTHR19359">
    <property type="entry name" value="CYTOCHROME B5"/>
    <property type="match status" value="1"/>
</dbReference>
<evidence type="ECO:0000313" key="8">
    <source>
        <dbReference type="Proteomes" id="UP000781932"/>
    </source>
</evidence>
<evidence type="ECO:0000256" key="2">
    <source>
        <dbReference type="ARBA" id="ARBA00022723"/>
    </source>
</evidence>
<dbReference type="Gene3D" id="3.10.120.10">
    <property type="entry name" value="Cytochrome b5-like heme/steroid binding domain"/>
    <property type="match status" value="1"/>
</dbReference>
<gene>
    <name evidence="7" type="ORF">CkaCkLH20_09297</name>
</gene>
<protein>
    <recommendedName>
        <fullName evidence="6">Cytochrome b5 heme-binding domain-containing protein</fullName>
    </recommendedName>
</protein>
<dbReference type="SUPFAM" id="SSF55856">
    <property type="entry name" value="Cytochrome b5-like heme/steroid binding domain"/>
    <property type="match status" value="1"/>
</dbReference>
<evidence type="ECO:0000256" key="1">
    <source>
        <dbReference type="ARBA" id="ARBA00022617"/>
    </source>
</evidence>
<feature type="domain" description="Cytochrome b5 heme-binding" evidence="6">
    <location>
        <begin position="48"/>
        <end position="124"/>
    </location>
</feature>
<evidence type="ECO:0000259" key="6">
    <source>
        <dbReference type="PROSITE" id="PS50255"/>
    </source>
</evidence>
<dbReference type="PROSITE" id="PS50255">
    <property type="entry name" value="CYTOCHROME_B5_2"/>
    <property type="match status" value="1"/>
</dbReference>
<proteinExistence type="inferred from homology"/>